<accession>A0A060IG96</accession>
<dbReference type="GO" id="GO:0000160">
    <property type="term" value="P:phosphorelay signal transduction system"/>
    <property type="evidence" value="ECO:0007669"/>
    <property type="project" value="InterPro"/>
</dbReference>
<dbReference type="SMART" id="SM00448">
    <property type="entry name" value="REC"/>
    <property type="match status" value="1"/>
</dbReference>
<name>A0A060IG96_RHIET</name>
<dbReference type="Proteomes" id="UP000027180">
    <property type="component" value="Plasmid pRetIE4771d"/>
</dbReference>
<dbReference type="PANTHER" id="PTHR44591">
    <property type="entry name" value="STRESS RESPONSE REGULATOR PROTEIN 1"/>
    <property type="match status" value="1"/>
</dbReference>
<organism evidence="6 7">
    <name type="scientific">Rhizobium etli bv. mimosae str. IE4771</name>
    <dbReference type="NCBI Taxonomy" id="1432050"/>
    <lineage>
        <taxon>Bacteria</taxon>
        <taxon>Pseudomonadati</taxon>
        <taxon>Pseudomonadota</taxon>
        <taxon>Alphaproteobacteria</taxon>
        <taxon>Hyphomicrobiales</taxon>
        <taxon>Rhizobiaceae</taxon>
        <taxon>Rhizobium/Agrobacterium group</taxon>
        <taxon>Rhizobium</taxon>
    </lineage>
</organism>
<dbReference type="InterPro" id="IPR011006">
    <property type="entry name" value="CheY-like_superfamily"/>
</dbReference>
<keyword evidence="1 4" id="KW-0597">Phosphoprotein</keyword>
<evidence type="ECO:0000313" key="7">
    <source>
        <dbReference type="Proteomes" id="UP000027180"/>
    </source>
</evidence>
<dbReference type="AlphaFoldDB" id="A0A060IG96"/>
<gene>
    <name evidence="6" type="ORF">IE4771_PD00076</name>
</gene>
<evidence type="ECO:0000259" key="5">
    <source>
        <dbReference type="PROSITE" id="PS50110"/>
    </source>
</evidence>
<dbReference type="InterPro" id="IPR001789">
    <property type="entry name" value="Sig_transdc_resp-reg_receiver"/>
</dbReference>
<dbReference type="OrthoDB" id="9784719at2"/>
<keyword evidence="2" id="KW-0805">Transcription regulation</keyword>
<dbReference type="PROSITE" id="PS50110">
    <property type="entry name" value="RESPONSE_REGULATORY"/>
    <property type="match status" value="1"/>
</dbReference>
<evidence type="ECO:0000256" key="4">
    <source>
        <dbReference type="PROSITE-ProRule" id="PRU00169"/>
    </source>
</evidence>
<reference evidence="6 7" key="1">
    <citation type="submission" date="2013-12" db="EMBL/GenBank/DDBJ databases">
        <title>Complete genome sequence of Rhizobium etli bv. mimosae IE4771.</title>
        <authorList>
            <person name="Bustos P."/>
            <person name="Santamaria R.I."/>
            <person name="Lozano L."/>
            <person name="Ormeno-Orrillo E."/>
            <person name="Rogel M.A."/>
            <person name="Romero D."/>
            <person name="Cevallos M.A."/>
            <person name="Martinez-Romero E."/>
            <person name="Gonzalez V."/>
        </authorList>
    </citation>
    <scope>NUCLEOTIDE SEQUENCE [LARGE SCALE GENOMIC DNA]</scope>
    <source>
        <strain evidence="6 7">IE4771</strain>
        <plasmid evidence="7">Plasmid pRetIE4771d</plasmid>
    </source>
</reference>
<dbReference type="KEGG" id="rei:IE4771_PD00076"/>
<evidence type="ECO:0000256" key="3">
    <source>
        <dbReference type="ARBA" id="ARBA00023163"/>
    </source>
</evidence>
<evidence type="ECO:0000256" key="1">
    <source>
        <dbReference type="ARBA" id="ARBA00022553"/>
    </source>
</evidence>
<dbReference type="InterPro" id="IPR050595">
    <property type="entry name" value="Bact_response_regulator"/>
</dbReference>
<feature type="modified residue" description="4-aspartylphosphate" evidence="4">
    <location>
        <position position="54"/>
    </location>
</feature>
<dbReference type="HOGENOM" id="CLU_000445_69_8_5"/>
<dbReference type="SUPFAM" id="SSF52172">
    <property type="entry name" value="CheY-like"/>
    <property type="match status" value="1"/>
</dbReference>
<dbReference type="Gene3D" id="3.40.50.2300">
    <property type="match status" value="1"/>
</dbReference>
<protein>
    <submittedName>
        <fullName evidence="6">Response regulator CheY-like domain-containing protein</fullName>
    </submittedName>
</protein>
<proteinExistence type="predicted"/>
<sequence>MKTKVVVVEDEALLLMMAVGIVEEAGLEALEARNADEALMLFESVPGIRILFTDIDMPGSMDGLKLANAVRNRWPPVEIIIVSGMKQPGKDELPERGVFFPKPYDTRQLCDALVRMAA</sequence>
<dbReference type="EMBL" id="CP006990">
    <property type="protein sequence ID" value="AIC30631.1"/>
    <property type="molecule type" value="Genomic_DNA"/>
</dbReference>
<evidence type="ECO:0000256" key="2">
    <source>
        <dbReference type="ARBA" id="ARBA00023015"/>
    </source>
</evidence>
<evidence type="ECO:0000313" key="6">
    <source>
        <dbReference type="EMBL" id="AIC30631.1"/>
    </source>
</evidence>
<dbReference type="RefSeq" id="WP_010048629.1">
    <property type="nucleotide sequence ID" value="NZ_CP006990.1"/>
</dbReference>
<geneLocation type="plasmid" evidence="6 7">
    <name>pRetIE4771d</name>
</geneLocation>
<dbReference type="PANTHER" id="PTHR44591:SF3">
    <property type="entry name" value="RESPONSE REGULATORY DOMAIN-CONTAINING PROTEIN"/>
    <property type="match status" value="1"/>
</dbReference>
<keyword evidence="3" id="KW-0804">Transcription</keyword>
<dbReference type="Pfam" id="PF00072">
    <property type="entry name" value="Response_reg"/>
    <property type="match status" value="1"/>
</dbReference>
<feature type="domain" description="Response regulatory" evidence="5">
    <location>
        <begin position="4"/>
        <end position="117"/>
    </location>
</feature>
<keyword evidence="6" id="KW-0614">Plasmid</keyword>